<dbReference type="EMBL" id="AP021936">
    <property type="protein sequence ID" value="BBQ50111.1"/>
    <property type="molecule type" value="Genomic_DNA"/>
</dbReference>
<accession>A0A6S4UP45</accession>
<feature type="domain" description="HNH endonuclease 5" evidence="1">
    <location>
        <begin position="72"/>
        <end position="121"/>
    </location>
</feature>
<dbReference type="Pfam" id="PF14279">
    <property type="entry name" value="HNH_5"/>
    <property type="match status" value="1"/>
</dbReference>
<protein>
    <recommendedName>
        <fullName evidence="1">HNH endonuclease 5 domain-containing protein</fullName>
    </recommendedName>
</protein>
<evidence type="ECO:0000313" key="2">
    <source>
        <dbReference type="EMBL" id="BBQ50111.1"/>
    </source>
</evidence>
<dbReference type="AlphaFoldDB" id="A0A6S4UP45"/>
<gene>
    <name evidence="2" type="ORF">WP2W18E11_31090</name>
</gene>
<evidence type="ECO:0000313" key="3">
    <source>
        <dbReference type="Proteomes" id="UP000515758"/>
    </source>
</evidence>
<dbReference type="InterPro" id="IPR029471">
    <property type="entry name" value="HNH_5"/>
</dbReference>
<organism evidence="2 3">
    <name type="scientific">Acinetobacter pittii</name>
    <name type="common">Acinetobacter genomosp. 3</name>
    <dbReference type="NCBI Taxonomy" id="48296"/>
    <lineage>
        <taxon>Bacteria</taxon>
        <taxon>Pseudomonadati</taxon>
        <taxon>Pseudomonadota</taxon>
        <taxon>Gammaproteobacteria</taxon>
        <taxon>Moraxellales</taxon>
        <taxon>Moraxellaceae</taxon>
        <taxon>Acinetobacter</taxon>
        <taxon>Acinetobacter calcoaceticus/baumannii complex</taxon>
    </lineage>
</organism>
<reference evidence="2 3" key="1">
    <citation type="submission" date="2019-12" db="EMBL/GenBank/DDBJ databases">
        <title>complete genome sequences of Acinetobacter pittii str. WP2-W18-ESBL-11 isolated from wastewater treatment plant effluent.</title>
        <authorList>
            <person name="Sekizuka T."/>
            <person name="Itokawa K."/>
            <person name="Yatsu K."/>
            <person name="Inamine Y."/>
            <person name="Kuroda M."/>
        </authorList>
    </citation>
    <scope>NUCLEOTIDE SEQUENCE [LARGE SCALE GENOMIC DNA]</scope>
    <source>
        <strain evidence="2 3">WP2-W18-ESBL-11</strain>
    </source>
</reference>
<sequence>MKINRVFYINGKVNMLNKIYMLGKNIINNNVSKDELEKKFMLSYDLLFTYSQHSDLNKKDFLYKVSDNNLFCIFCLRKKPLATFKDNAHVIPYSLGNNFLYHRQECIECNKKFGSTIETELASFTNMYRVLNGYKKRDNLAEVEYLKYQTKNQKAFIQMTKFENTLALEVSGKKYQDILTESKDGKISLKFESTYRDSDVYKALMKTIYGVIPSKYHKDFCSLREWINNDDHNFKLVSNLFMYISVLPTLHQDNLILDIYRKKRSLKNLILKRNYYDYYALVGFGNILIDIPLISDKTKYKINEKKGQFKIELLSYFRINKKEGAIRMLVDMSNTEKIKNKNSIIFSGGTKIPRSQ</sequence>
<proteinExistence type="predicted"/>
<dbReference type="Proteomes" id="UP000515758">
    <property type="component" value="Chromosome"/>
</dbReference>
<name>A0A6S4UP45_ACIPI</name>
<evidence type="ECO:0000259" key="1">
    <source>
        <dbReference type="Pfam" id="PF14279"/>
    </source>
</evidence>